<evidence type="ECO:0000259" key="5">
    <source>
        <dbReference type="SMART" id="SM00485"/>
    </source>
</evidence>
<comment type="caution">
    <text evidence="6">The sequence shown here is derived from an EMBL/GenBank/DDBJ whole genome shotgun (WGS) entry which is preliminary data.</text>
</comment>
<evidence type="ECO:0000256" key="2">
    <source>
        <dbReference type="ARBA" id="ARBA00023128"/>
    </source>
</evidence>
<feature type="region of interest" description="Disordered" evidence="3">
    <location>
        <begin position="499"/>
        <end position="576"/>
    </location>
</feature>
<sequence>MGIKGLHKALSFCTVKDNLENYRGQRVAIDTSSWLHKSVYSFSEKFVESTDRGLVDSDCVHRAARYIHSRCKELLTSFGIKTIYLVMDGERCPLKADETHDREQKRQENLDEARRLKAQGQQYQAEEKYKSCIRVRADFTKEVMSAVEKHFHHEKEKRVVVIWSPYEADAQLTKLCIDKLADVVITEDSDVLVYSAAAHVAFPVLFKLDRHSGTCDSISMDFLLSMKPEDEDKVVKSNNNFECIMQNFAVRQSKRKGFGVRLFVQGCVLGGCDYSINILEGVGLVNAFKLVRDNAYRNDNVRFQKILQSLPSKVKKKMNVEDYEERLAKSEAVFFYHYVKHIGGDVKPLLTPRISGEDDVEDRERTQHFPFLQRFNNNWAFLGERSSSQQQDPIIGKDSSLKETSVVESIKHQPDGVKTILPIQSSKAKSVVNPYSRAKRGNQRRPLEERKGNVPSDENKSEAFPHHRGKSTKHDFNIFKYLQDMPDPRYAKRKFLVARAHSRSSSRSNGTSRYFRHEILTKDEEPTTQRTAHPQSLSNPFSRFQYRTSSPCEDGDKNLDRPTNPPTQEKNVVEEQDESLCAKGQTIYTPFHGTLNPSAPTEMSLPSEEQPMPTDITKSDEKQSASTENSAWQEKDGRELVNEHHHEVGEDAVSMSMVDFHPDSPRRKYFNKSDEARRVTLDSEVSTLDVPAKEDVWEDAETPCRIFSTEDVVDSPEYRSPEQPNDIPGFFPLAKKASLGKSRKPSISKDPGPLLAGFKRQQEFFNQINDLGLTEAQTFAYSSAQKPKRLRDLTSYFQPAVKTTRPHFFNQLPMNTNQSDEDFLWNG</sequence>
<reference evidence="6" key="1">
    <citation type="journal article" date="2021" name="Sci. Rep.">
        <title>Diploid genomic architecture of Nitzschia inconspicua, an elite biomass production diatom.</title>
        <authorList>
            <person name="Oliver A."/>
            <person name="Podell S."/>
            <person name="Pinowska A."/>
            <person name="Traller J.C."/>
            <person name="Smith S.R."/>
            <person name="McClure R."/>
            <person name="Beliaev A."/>
            <person name="Bohutskyi P."/>
            <person name="Hill E.A."/>
            <person name="Rabines A."/>
            <person name="Zheng H."/>
            <person name="Allen L.Z."/>
            <person name="Kuo A."/>
            <person name="Grigoriev I.V."/>
            <person name="Allen A.E."/>
            <person name="Hazlebeck D."/>
            <person name="Allen E.E."/>
        </authorList>
    </citation>
    <scope>NUCLEOTIDE SEQUENCE</scope>
    <source>
        <strain evidence="6">Hildebrandi</strain>
    </source>
</reference>
<dbReference type="EMBL" id="JAGRRH010000021">
    <property type="protein sequence ID" value="KAG7346631.1"/>
    <property type="molecule type" value="Genomic_DNA"/>
</dbReference>
<dbReference type="Pfam" id="PF00752">
    <property type="entry name" value="XPG_N"/>
    <property type="match status" value="1"/>
</dbReference>
<name>A0A9K3PH59_9STRA</name>
<dbReference type="InterPro" id="IPR006086">
    <property type="entry name" value="XPG-I_dom"/>
</dbReference>
<organism evidence="6 7">
    <name type="scientific">Nitzschia inconspicua</name>
    <dbReference type="NCBI Taxonomy" id="303405"/>
    <lineage>
        <taxon>Eukaryota</taxon>
        <taxon>Sar</taxon>
        <taxon>Stramenopiles</taxon>
        <taxon>Ochrophyta</taxon>
        <taxon>Bacillariophyta</taxon>
        <taxon>Bacillariophyceae</taxon>
        <taxon>Bacillariophycidae</taxon>
        <taxon>Bacillariales</taxon>
        <taxon>Bacillariaceae</taxon>
        <taxon>Nitzschia</taxon>
    </lineage>
</organism>
<feature type="domain" description="XPG-I" evidence="4">
    <location>
        <begin position="155"/>
        <end position="229"/>
    </location>
</feature>
<feature type="region of interest" description="Disordered" evidence="3">
    <location>
        <begin position="428"/>
        <end position="471"/>
    </location>
</feature>
<feature type="compositionally biased region" description="Basic and acidic residues" evidence="3">
    <location>
        <begin position="445"/>
        <end position="465"/>
    </location>
</feature>
<dbReference type="Proteomes" id="UP000693970">
    <property type="component" value="Unassembled WGS sequence"/>
</dbReference>
<dbReference type="SMART" id="SM00485">
    <property type="entry name" value="XPGN"/>
    <property type="match status" value="1"/>
</dbReference>
<evidence type="ECO:0000256" key="1">
    <source>
        <dbReference type="ARBA" id="ARBA00022553"/>
    </source>
</evidence>
<dbReference type="InterPro" id="IPR006084">
    <property type="entry name" value="XPG/Rad2"/>
</dbReference>
<dbReference type="Pfam" id="PF00867">
    <property type="entry name" value="XPG_I"/>
    <property type="match status" value="1"/>
</dbReference>
<feature type="region of interest" description="Disordered" evidence="3">
    <location>
        <begin position="588"/>
        <end position="637"/>
    </location>
</feature>
<feature type="compositionally biased region" description="Basic and acidic residues" evidence="3">
    <location>
        <begin position="515"/>
        <end position="527"/>
    </location>
</feature>
<gene>
    <name evidence="6" type="ORF">IV203_005700</name>
</gene>
<keyword evidence="2" id="KW-0496">Mitochondrion</keyword>
<evidence type="ECO:0000259" key="4">
    <source>
        <dbReference type="SMART" id="SM00484"/>
    </source>
</evidence>
<evidence type="ECO:0000313" key="6">
    <source>
        <dbReference type="EMBL" id="KAG7346631.1"/>
    </source>
</evidence>
<feature type="domain" description="XPG N-terminal" evidence="5">
    <location>
        <begin position="1"/>
        <end position="109"/>
    </location>
</feature>
<proteinExistence type="predicted"/>
<accession>A0A9K3PH59</accession>
<dbReference type="AlphaFoldDB" id="A0A9K3PH59"/>
<evidence type="ECO:0000256" key="3">
    <source>
        <dbReference type="SAM" id="MobiDB-lite"/>
    </source>
</evidence>
<keyword evidence="7" id="KW-1185">Reference proteome</keyword>
<protein>
    <submittedName>
        <fullName evidence="6">XPG domain containing protein</fullName>
    </submittedName>
</protein>
<feature type="compositionally biased region" description="Polar residues" evidence="3">
    <location>
        <begin position="528"/>
        <end position="551"/>
    </location>
</feature>
<dbReference type="SMART" id="SM00484">
    <property type="entry name" value="XPGI"/>
    <property type="match status" value="1"/>
</dbReference>
<dbReference type="GO" id="GO:0017108">
    <property type="term" value="F:5'-flap endonuclease activity"/>
    <property type="evidence" value="ECO:0007669"/>
    <property type="project" value="TreeGrafter"/>
</dbReference>
<dbReference type="InterPro" id="IPR006085">
    <property type="entry name" value="XPG_DNA_repair_N"/>
</dbReference>
<dbReference type="PANTHER" id="PTHR11081">
    <property type="entry name" value="FLAP ENDONUCLEASE FAMILY MEMBER"/>
    <property type="match status" value="1"/>
</dbReference>
<evidence type="ECO:0000313" key="7">
    <source>
        <dbReference type="Proteomes" id="UP000693970"/>
    </source>
</evidence>
<reference evidence="6" key="2">
    <citation type="submission" date="2021-04" db="EMBL/GenBank/DDBJ databases">
        <authorList>
            <person name="Podell S."/>
        </authorList>
    </citation>
    <scope>NUCLEOTIDE SEQUENCE</scope>
    <source>
        <strain evidence="6">Hildebrandi</strain>
    </source>
</reference>
<dbReference type="OrthoDB" id="26491at2759"/>
<keyword evidence="1" id="KW-0597">Phosphoprotein</keyword>
<dbReference type="PANTHER" id="PTHR11081:SF65">
    <property type="entry name" value="DNA DAMAGE-INDUCIBLE PROTEIN DIN7-RELATED"/>
    <property type="match status" value="1"/>
</dbReference>